<dbReference type="SMART" id="SM00906">
    <property type="entry name" value="Fungal_trans"/>
    <property type="match status" value="1"/>
</dbReference>
<feature type="domain" description="Zn(2)-C6 fungal-type" evidence="7">
    <location>
        <begin position="106"/>
        <end position="138"/>
    </location>
</feature>
<evidence type="ECO:0000256" key="2">
    <source>
        <dbReference type="ARBA" id="ARBA00023015"/>
    </source>
</evidence>
<sequence length="838" mass="93219">MSQSTTSHMETALSTDSLVCAQLLQKLLTQLQTTAGSKATTTTGNKRSWSSMDEGHESLSDYRPPSPRQAPGRNVQPQTGSMLSTADTISRGGPKKKTPRTRASLACHECRYRKVKCDGGKPVCGTCQARGRRYTCSYVRSTETEKKRDIFGPGRNSLMMGSYIDQLEENLLQSRHSQQSQQEDGVGHTPQDDSVALLANSSNASIYKGSHDDSHNDSHNDSQNDNHIDTDRDGLHDIRDAADSINPISQDGGSRDTPAYIDELSAFERAQVRHRRSFGSSSTINFMAQVQNLPAVADLSMSGQDEDESPSSISGYFNANFEEQRTKHPSTLTRCIGAGPEVSPSLMKQLLDVYFTRVHCLHPYLHRPTWQGKQRAEALINGVADPDTGNDNLCACMVNLVFALGALYCDNLPVDNALHISETFFLKAKRAISIEQLETPSLELAQNLLLMTQYSMERCLHQRGHLHASLTYISLAIRVCQSLGLHQNSTQVMGHVVREVTKRVWWGCVYFDFGLVKVLTVHLRSLSIHFGQPCSISSHQYNTDLPLAVDDEMILRDKILAQEPGTFPTTAFFVYGIQLLRVLESINGELYNTVGNRCSNISVAMEKGDFTIMKKLESTLLDWRGSLPEELRARSNGYDSVDDRNWMSVDRQAIVLYLRPCLSFLLESLGQGQSTSLNSPIERFPGSFWHMIMVHHADACVNVAVETINFVHACTNFEASSPSLFKGSTWGLTCDMISVLIAAKCCHLKDDLSPAVFYKAWDQVIDILQTPPQIQMQLPSPMEITISDKQDAPGVVESWDPLPSDWMTQTLSPSWDELGLHWLDGLDSSHTFDRVGEI</sequence>
<comment type="caution">
    <text evidence="8">The sequence shown here is derived from an EMBL/GenBank/DDBJ whole genome shotgun (WGS) entry which is preliminary data.</text>
</comment>
<dbReference type="GO" id="GO:0000435">
    <property type="term" value="P:positive regulation of transcription from RNA polymerase II promoter by galactose"/>
    <property type="evidence" value="ECO:0007669"/>
    <property type="project" value="TreeGrafter"/>
</dbReference>
<feature type="region of interest" description="Disordered" evidence="6">
    <location>
        <begin position="173"/>
        <end position="193"/>
    </location>
</feature>
<dbReference type="GO" id="GO:0000981">
    <property type="term" value="F:DNA-binding transcription factor activity, RNA polymerase II-specific"/>
    <property type="evidence" value="ECO:0007669"/>
    <property type="project" value="InterPro"/>
</dbReference>
<reference evidence="8 9" key="1">
    <citation type="submission" date="2018-05" db="EMBL/GenBank/DDBJ databases">
        <title>Genome sequencing and assembly of the regulated plant pathogen Lachnellula willkommii and related sister species for the development of diagnostic species identification markers.</title>
        <authorList>
            <person name="Giroux E."/>
            <person name="Bilodeau G."/>
        </authorList>
    </citation>
    <scope>NUCLEOTIDE SEQUENCE [LARGE SCALE GENOMIC DNA]</scope>
    <source>
        <strain evidence="8 9">CBS 185.66</strain>
    </source>
</reference>
<dbReference type="CDD" id="cd12148">
    <property type="entry name" value="fungal_TF_MHR"/>
    <property type="match status" value="1"/>
</dbReference>
<dbReference type="InterPro" id="IPR036864">
    <property type="entry name" value="Zn2-C6_fun-type_DNA-bd_sf"/>
</dbReference>
<evidence type="ECO:0000256" key="6">
    <source>
        <dbReference type="SAM" id="MobiDB-lite"/>
    </source>
</evidence>
<dbReference type="SMART" id="SM00066">
    <property type="entry name" value="GAL4"/>
    <property type="match status" value="1"/>
</dbReference>
<keyword evidence="5" id="KW-0539">Nucleus</keyword>
<keyword evidence="3" id="KW-0238">DNA-binding</keyword>
<dbReference type="InterPro" id="IPR001138">
    <property type="entry name" value="Zn2Cys6_DnaBD"/>
</dbReference>
<keyword evidence="2" id="KW-0805">Transcription regulation</keyword>
<dbReference type="EMBL" id="QGMH01000089">
    <property type="protein sequence ID" value="TVY25654.1"/>
    <property type="molecule type" value="Genomic_DNA"/>
</dbReference>
<feature type="compositionally biased region" description="Basic and acidic residues" evidence="6">
    <location>
        <begin position="209"/>
        <end position="234"/>
    </location>
</feature>
<dbReference type="SUPFAM" id="SSF57701">
    <property type="entry name" value="Zn2/Cys6 DNA-binding domain"/>
    <property type="match status" value="1"/>
</dbReference>
<dbReference type="OrthoDB" id="3364175at2759"/>
<dbReference type="InterPro" id="IPR051127">
    <property type="entry name" value="Fungal_SecMet_Regulators"/>
</dbReference>
<proteinExistence type="predicted"/>
<dbReference type="AlphaFoldDB" id="A0A8H8R2F2"/>
<feature type="compositionally biased region" description="Low complexity" evidence="6">
    <location>
        <begin position="173"/>
        <end position="182"/>
    </location>
</feature>
<evidence type="ECO:0000256" key="5">
    <source>
        <dbReference type="ARBA" id="ARBA00023242"/>
    </source>
</evidence>
<dbReference type="Gene3D" id="4.10.240.10">
    <property type="entry name" value="Zn(2)-C6 fungal-type DNA-binding domain"/>
    <property type="match status" value="1"/>
</dbReference>
<evidence type="ECO:0000259" key="7">
    <source>
        <dbReference type="PROSITE" id="PS50048"/>
    </source>
</evidence>
<protein>
    <submittedName>
        <fullName evidence="8">Putative transcriptional regulatory protein</fullName>
    </submittedName>
</protein>
<evidence type="ECO:0000313" key="9">
    <source>
        <dbReference type="Proteomes" id="UP000431533"/>
    </source>
</evidence>
<feature type="compositionally biased region" description="Low complexity" evidence="6">
    <location>
        <begin position="34"/>
        <end position="44"/>
    </location>
</feature>
<dbReference type="PROSITE" id="PS00463">
    <property type="entry name" value="ZN2_CY6_FUNGAL_1"/>
    <property type="match status" value="1"/>
</dbReference>
<dbReference type="GeneID" id="41984806"/>
<dbReference type="PROSITE" id="PS50048">
    <property type="entry name" value="ZN2_CY6_FUNGAL_2"/>
    <property type="match status" value="1"/>
</dbReference>
<gene>
    <name evidence="8" type="ORF">LHYA1_G004608</name>
</gene>
<keyword evidence="1" id="KW-0479">Metal-binding</keyword>
<dbReference type="GO" id="GO:0006351">
    <property type="term" value="P:DNA-templated transcription"/>
    <property type="evidence" value="ECO:0007669"/>
    <property type="project" value="InterPro"/>
</dbReference>
<evidence type="ECO:0000313" key="8">
    <source>
        <dbReference type="EMBL" id="TVY25654.1"/>
    </source>
</evidence>
<accession>A0A8H8R2F2</accession>
<dbReference type="PANTHER" id="PTHR47424">
    <property type="entry name" value="REGULATORY PROTEIN GAL4"/>
    <property type="match status" value="1"/>
</dbReference>
<keyword evidence="4" id="KW-0804">Transcription</keyword>
<evidence type="ECO:0000256" key="4">
    <source>
        <dbReference type="ARBA" id="ARBA00023163"/>
    </source>
</evidence>
<dbReference type="CDD" id="cd00067">
    <property type="entry name" value="GAL4"/>
    <property type="match status" value="1"/>
</dbReference>
<dbReference type="PANTHER" id="PTHR47424:SF3">
    <property type="entry name" value="REGULATORY PROTEIN GAL4"/>
    <property type="match status" value="1"/>
</dbReference>
<dbReference type="GO" id="GO:0000978">
    <property type="term" value="F:RNA polymerase II cis-regulatory region sequence-specific DNA binding"/>
    <property type="evidence" value="ECO:0007669"/>
    <property type="project" value="TreeGrafter"/>
</dbReference>
<dbReference type="GO" id="GO:0008270">
    <property type="term" value="F:zinc ion binding"/>
    <property type="evidence" value="ECO:0007669"/>
    <property type="project" value="InterPro"/>
</dbReference>
<dbReference type="Pfam" id="PF04082">
    <property type="entry name" value="Fungal_trans"/>
    <property type="match status" value="1"/>
</dbReference>
<organism evidence="8 9">
    <name type="scientific">Lachnellula hyalina</name>
    <dbReference type="NCBI Taxonomy" id="1316788"/>
    <lineage>
        <taxon>Eukaryota</taxon>
        <taxon>Fungi</taxon>
        <taxon>Dikarya</taxon>
        <taxon>Ascomycota</taxon>
        <taxon>Pezizomycotina</taxon>
        <taxon>Leotiomycetes</taxon>
        <taxon>Helotiales</taxon>
        <taxon>Lachnaceae</taxon>
        <taxon>Lachnellula</taxon>
    </lineage>
</organism>
<keyword evidence="9" id="KW-1185">Reference proteome</keyword>
<feature type="region of interest" description="Disordered" evidence="6">
    <location>
        <begin position="34"/>
        <end position="102"/>
    </location>
</feature>
<evidence type="ECO:0000256" key="1">
    <source>
        <dbReference type="ARBA" id="ARBA00022723"/>
    </source>
</evidence>
<dbReference type="RefSeq" id="XP_031004442.1">
    <property type="nucleotide sequence ID" value="XM_031149565.1"/>
</dbReference>
<name>A0A8H8R2F2_9HELO</name>
<dbReference type="Proteomes" id="UP000431533">
    <property type="component" value="Unassembled WGS sequence"/>
</dbReference>
<feature type="region of interest" description="Disordered" evidence="6">
    <location>
        <begin position="205"/>
        <end position="234"/>
    </location>
</feature>
<dbReference type="Pfam" id="PF00172">
    <property type="entry name" value="Zn_clus"/>
    <property type="match status" value="1"/>
</dbReference>
<feature type="compositionally biased region" description="Polar residues" evidence="6">
    <location>
        <begin position="75"/>
        <end position="88"/>
    </location>
</feature>
<evidence type="ECO:0000256" key="3">
    <source>
        <dbReference type="ARBA" id="ARBA00023125"/>
    </source>
</evidence>
<dbReference type="InterPro" id="IPR007219">
    <property type="entry name" value="XnlR_reg_dom"/>
</dbReference>
<dbReference type="GO" id="GO:0005634">
    <property type="term" value="C:nucleus"/>
    <property type="evidence" value="ECO:0007669"/>
    <property type="project" value="TreeGrafter"/>
</dbReference>